<dbReference type="GO" id="GO:0005737">
    <property type="term" value="C:cytoplasm"/>
    <property type="evidence" value="ECO:0007669"/>
    <property type="project" value="UniProtKB-SubCell"/>
</dbReference>
<dbReference type="Gene3D" id="1.25.40.10">
    <property type="entry name" value="Tetratricopeptide repeat domain"/>
    <property type="match status" value="2"/>
</dbReference>
<evidence type="ECO:0000256" key="1">
    <source>
        <dbReference type="ARBA" id="ARBA00010080"/>
    </source>
</evidence>
<feature type="region of interest" description="Disordered" evidence="3">
    <location>
        <begin position="568"/>
        <end position="609"/>
    </location>
</feature>
<comment type="function">
    <text evidence="2">Component of the CCR4-NOT complex which is one of the major cellular mRNA deadenylases and is linked to various cellular processes including bulk mRNA degradation, miRNA-mediated repression, translational repression during translational initiation and general transcription regulation.</text>
</comment>
<sequence>MASQENKDDSPQETVDIPPPIPSVTEPQKQIASQALQEFEKKNYGACCNLTHKLFVERSMDPKVVHNKAVAEFYQSGFLTTDEFRQSLDKVCQMANISMDNSDSLEDVDHSVLYFNQAVIFYHLRQYKAATKVLDKLFQFIEPIEENLAKKAIMLLVELYLCTYQPEKAMGMLSYAEKNVFNTGKSGGDKEGKDKDDNMADDPTKTKLSLYKTRCLLMMKSMKSSKREIKALITAHPMNLSVLYLKSNFEYMRSNHRKAMKMMGIAPSSSTLFTEAGECLPVMYHNNMGCIHFYLRKHHLGAFYFRKAIQENENALRDITRGAEHNKNLSGKPLHSIGMSRHYELLYNMGIQMLHCGKPVAAFDCLVEAVQVFRTNPRLWLRLAECCIMTNRENNDDDRKLEKRLEVIQGSDGSGIHRKLRLGPGLRTDRVSPGTPAIPASTYEFAALCLRNALMLLPEETQKSDVTNSDDQDTIKPNPESLLVPAPPGNPMKSIEVANLRCSVLAAAAYVGICLNDFTMALQHAENLLKQPRLSGAQRYLGHLYMAEALVALDKIADGIQHLNPELVTDINTLPPEPKSDQDKNEKNEKTEKDKGDKDQETEVKGSFYPWSPRDLTRAKAIMQYNLATAHAIRGEYDKAMANLVESSNYMGTPLPAQMYFLKLYLDLIEGRRKLAQIVIKDHFGHVTPNRENKMTYKSGTPRPDTSVP</sequence>
<evidence type="ECO:0000313" key="4">
    <source>
        <dbReference type="EMBL" id="AMK01808.1"/>
    </source>
</evidence>
<dbReference type="GO" id="GO:0017148">
    <property type="term" value="P:negative regulation of translation"/>
    <property type="evidence" value="ECO:0007669"/>
    <property type="project" value="TreeGrafter"/>
</dbReference>
<name>A0A140D2R9_MYTGA</name>
<evidence type="ECO:0000256" key="2">
    <source>
        <dbReference type="RuleBase" id="RU367083"/>
    </source>
</evidence>
<dbReference type="AlphaFoldDB" id="A0A140D2R9"/>
<reference evidence="4" key="1">
    <citation type="submission" date="2015-09" db="EMBL/GenBank/DDBJ databases">
        <title>A glance on the miRNA biogenesis in marine bivalves.</title>
        <authorList>
            <person name="Rosani U."/>
            <person name="Pallavicini A."/>
            <person name="Venier P."/>
        </authorList>
    </citation>
    <scope>NUCLEOTIDE SEQUENCE</scope>
</reference>
<feature type="compositionally biased region" description="Basic and acidic residues" evidence="3">
    <location>
        <begin position="1"/>
        <end position="10"/>
    </location>
</feature>
<dbReference type="GO" id="GO:0005634">
    <property type="term" value="C:nucleus"/>
    <property type="evidence" value="ECO:0007669"/>
    <property type="project" value="UniProtKB-SubCell"/>
</dbReference>
<dbReference type="GO" id="GO:0030014">
    <property type="term" value="C:CCR4-NOT complex"/>
    <property type="evidence" value="ECO:0007669"/>
    <property type="project" value="UniProtKB-UniRule"/>
</dbReference>
<keyword evidence="2" id="KW-0963">Cytoplasm</keyword>
<keyword evidence="2" id="KW-0539">Nucleus</keyword>
<feature type="region of interest" description="Disordered" evidence="3">
    <location>
        <begin position="689"/>
        <end position="709"/>
    </location>
</feature>
<feature type="compositionally biased region" description="Basic and acidic residues" evidence="3">
    <location>
        <begin position="187"/>
        <end position="203"/>
    </location>
</feature>
<dbReference type="GO" id="GO:0006402">
    <property type="term" value="P:mRNA catabolic process"/>
    <property type="evidence" value="ECO:0007669"/>
    <property type="project" value="TreeGrafter"/>
</dbReference>
<dbReference type="InterPro" id="IPR039740">
    <property type="entry name" value="CNOT10"/>
</dbReference>
<feature type="compositionally biased region" description="Basic and acidic residues" evidence="3">
    <location>
        <begin position="578"/>
        <end position="604"/>
    </location>
</feature>
<keyword evidence="2" id="KW-0943">RNA-mediated gene silencing</keyword>
<keyword evidence="2" id="KW-0810">Translation regulation</keyword>
<dbReference type="InterPro" id="IPR011990">
    <property type="entry name" value="TPR-like_helical_dom_sf"/>
</dbReference>
<dbReference type="GO" id="GO:0031047">
    <property type="term" value="P:regulatory ncRNA-mediated gene silencing"/>
    <property type="evidence" value="ECO:0007669"/>
    <property type="project" value="UniProtKB-UniRule"/>
</dbReference>
<dbReference type="SMART" id="SM00028">
    <property type="entry name" value="TPR"/>
    <property type="match status" value="4"/>
</dbReference>
<feature type="region of interest" description="Disordered" evidence="3">
    <location>
        <begin position="1"/>
        <end position="27"/>
    </location>
</feature>
<comment type="similarity">
    <text evidence="1 2">Belongs to the CNOT10 family.</text>
</comment>
<organism evidence="4">
    <name type="scientific">Mytilus galloprovincialis</name>
    <name type="common">Mediterranean mussel</name>
    <dbReference type="NCBI Taxonomy" id="29158"/>
    <lineage>
        <taxon>Eukaryota</taxon>
        <taxon>Metazoa</taxon>
        <taxon>Spiralia</taxon>
        <taxon>Lophotrochozoa</taxon>
        <taxon>Mollusca</taxon>
        <taxon>Bivalvia</taxon>
        <taxon>Autobranchia</taxon>
        <taxon>Pteriomorphia</taxon>
        <taxon>Mytilida</taxon>
        <taxon>Mytiloidea</taxon>
        <taxon>Mytilidae</taxon>
        <taxon>Mytilinae</taxon>
        <taxon>Mytilus</taxon>
    </lineage>
</organism>
<feature type="region of interest" description="Disordered" evidence="3">
    <location>
        <begin position="184"/>
        <end position="203"/>
    </location>
</feature>
<dbReference type="SUPFAM" id="SSF48452">
    <property type="entry name" value="TPR-like"/>
    <property type="match status" value="1"/>
</dbReference>
<accession>A0A140D2R9</accession>
<dbReference type="EMBL" id="KT694356">
    <property type="protein sequence ID" value="AMK01808.1"/>
    <property type="molecule type" value="mRNA"/>
</dbReference>
<proteinExistence type="evidence at transcript level"/>
<comment type="subcellular location">
    <subcellularLocation>
        <location evidence="2">Cytoplasm</location>
    </subcellularLocation>
    <subcellularLocation>
        <location evidence="2">Nucleus</location>
    </subcellularLocation>
</comment>
<dbReference type="InterPro" id="IPR019734">
    <property type="entry name" value="TPR_rpt"/>
</dbReference>
<dbReference type="PANTHER" id="PTHR12979">
    <property type="entry name" value="CCR4-NOT TRANSCRIPTION COMPLEX SUBUNIT 10"/>
    <property type="match status" value="1"/>
</dbReference>
<evidence type="ECO:0000256" key="3">
    <source>
        <dbReference type="SAM" id="MobiDB-lite"/>
    </source>
</evidence>
<keyword evidence="2" id="KW-0805">Transcription regulation</keyword>
<protein>
    <recommendedName>
        <fullName evidence="2">CCR4-NOT transcription complex subunit 10</fullName>
    </recommendedName>
</protein>
<keyword evidence="2" id="KW-0804">Transcription</keyword>
<feature type="region of interest" description="Disordered" evidence="3">
    <location>
        <begin position="461"/>
        <end position="488"/>
    </location>
</feature>
<dbReference type="PANTHER" id="PTHR12979:SF5">
    <property type="entry name" value="CCR4-NOT TRANSCRIPTION COMPLEX SUBUNIT 10"/>
    <property type="match status" value="1"/>
</dbReference>